<gene>
    <name evidence="1" type="ORF">Back11_15790</name>
</gene>
<dbReference type="EMBL" id="AP019308">
    <property type="protein sequence ID" value="BBH20234.1"/>
    <property type="molecule type" value="Genomic_DNA"/>
</dbReference>
<name>A0A3G9JAD9_9BACL</name>
<proteinExistence type="predicted"/>
<evidence type="ECO:0000313" key="1">
    <source>
        <dbReference type="EMBL" id="BBH20234.1"/>
    </source>
</evidence>
<dbReference type="AlphaFoldDB" id="A0A3G9JAD9"/>
<accession>A0A3G9JAD9</accession>
<organism evidence="1 2">
    <name type="scientific">Paenibacillus baekrokdamisoli</name>
    <dbReference type="NCBI Taxonomy" id="1712516"/>
    <lineage>
        <taxon>Bacteria</taxon>
        <taxon>Bacillati</taxon>
        <taxon>Bacillota</taxon>
        <taxon>Bacilli</taxon>
        <taxon>Bacillales</taxon>
        <taxon>Paenibacillaceae</taxon>
        <taxon>Paenibacillus</taxon>
    </lineage>
</organism>
<protein>
    <submittedName>
        <fullName evidence="1">Uncharacterized protein</fullName>
    </submittedName>
</protein>
<reference evidence="1 2" key="1">
    <citation type="submission" date="2018-11" db="EMBL/GenBank/DDBJ databases">
        <title>Complete genome sequence of Paenibacillus baekrokdamisoli strain KCTC 33723.</title>
        <authorList>
            <person name="Kang S.W."/>
            <person name="Lee K.C."/>
            <person name="Kim K.K."/>
            <person name="Kim J.S."/>
            <person name="Kim D.S."/>
            <person name="Ko S.H."/>
            <person name="Yang S.H."/>
            <person name="Lee J.S."/>
        </authorList>
    </citation>
    <scope>NUCLEOTIDE SEQUENCE [LARGE SCALE GENOMIC DNA]</scope>
    <source>
        <strain evidence="1 2">KCTC 33723</strain>
    </source>
</reference>
<dbReference type="KEGG" id="pbk:Back11_15790"/>
<sequence length="70" mass="8072">MTSTLIYDKVHRASVTASLKNNIPFVHTLQLFLYIVILDAIKEGLWSDDIFRTDKIFGDAVWKSRTFVVI</sequence>
<keyword evidence="2" id="KW-1185">Reference proteome</keyword>
<evidence type="ECO:0000313" key="2">
    <source>
        <dbReference type="Proteomes" id="UP000275368"/>
    </source>
</evidence>
<dbReference type="Proteomes" id="UP000275368">
    <property type="component" value="Chromosome"/>
</dbReference>